<comment type="caution">
    <text evidence="6">The sequence shown here is derived from an EMBL/GenBank/DDBJ whole genome shotgun (WGS) entry which is preliminary data.</text>
</comment>
<dbReference type="PANTHER" id="PTHR43531:SF14">
    <property type="entry name" value="METHYL-ACCEPTING CHEMOTAXIS PROTEIN I-RELATED"/>
    <property type="match status" value="1"/>
</dbReference>
<keyword evidence="4" id="KW-1133">Transmembrane helix</keyword>
<sequence length="484" mass="51171">MNAINTYFDRHYRKADRTMLGVLWLLLLLAFGLAPMHDTIKWAALVGVPVVLAVTAMVFLLPARLATRCAMAAAFMVMTGLHIHQANGVTELHFGVFVLLAVLLSYRDWVVIIVAAGVIAVHHFSFNYLQTLGYGVICFTEPGFSRVLVHAAYVVVESAILCYVALWMKRDALQAAELHVLVDTLRGTDAGKINLSLRRVQAQTPSAQSLSQALGAVSQAVAGVRDGSQSIVQAVGQVADGNRVLHERTGEQSGAVQTAVSSMAQLSEAVERNAGRASEANTLVASAADQALQSNQTVAELVKAMGDISAISGQIGEIVAVIDGIAFQTNILALNAGVEAARAGEQGRGFAVVASEVRSLAQRSASAAQEIKSLIEHSVSTIQHGGALVERAGAAMTSLAGSVQEVAQAFGSIARSHQEQAQGLADANRAILRIDGIAGQNAMLVERVNEATEVLQRQAERLRDMVDSFQLDDAGAGVRALPAR</sequence>
<dbReference type="InterPro" id="IPR051310">
    <property type="entry name" value="MCP_chemotaxis"/>
</dbReference>
<dbReference type="Proteomes" id="UP000559809">
    <property type="component" value="Unassembled WGS sequence"/>
</dbReference>
<evidence type="ECO:0000313" key="7">
    <source>
        <dbReference type="Proteomes" id="UP000559809"/>
    </source>
</evidence>
<accession>A0A853FSA2</accession>
<proteinExistence type="inferred from homology"/>
<dbReference type="GO" id="GO:0005886">
    <property type="term" value="C:plasma membrane"/>
    <property type="evidence" value="ECO:0007669"/>
    <property type="project" value="TreeGrafter"/>
</dbReference>
<keyword evidence="4" id="KW-0812">Transmembrane</keyword>
<dbReference type="GO" id="GO:0007165">
    <property type="term" value="P:signal transduction"/>
    <property type="evidence" value="ECO:0007669"/>
    <property type="project" value="UniProtKB-KW"/>
</dbReference>
<feature type="transmembrane region" description="Helical" evidence="4">
    <location>
        <begin position="147"/>
        <end position="168"/>
    </location>
</feature>
<name>A0A853FSA2_9BURK</name>
<keyword evidence="3" id="KW-0807">Transducer</keyword>
<keyword evidence="1" id="KW-0488">Methylation</keyword>
<feature type="domain" description="Methyl-accepting transducer" evidence="5">
    <location>
        <begin position="227"/>
        <end position="456"/>
    </location>
</feature>
<keyword evidence="4" id="KW-0472">Membrane</keyword>
<evidence type="ECO:0000256" key="1">
    <source>
        <dbReference type="ARBA" id="ARBA00022481"/>
    </source>
</evidence>
<dbReference type="RefSeq" id="WP_180154079.1">
    <property type="nucleotide sequence ID" value="NZ_JACCEM010000003.1"/>
</dbReference>
<dbReference type="CDD" id="cd11386">
    <property type="entry name" value="MCP_signal"/>
    <property type="match status" value="1"/>
</dbReference>
<organism evidence="6 7">
    <name type="scientific">Parapusillimonas granuli</name>
    <dbReference type="NCBI Taxonomy" id="380911"/>
    <lineage>
        <taxon>Bacteria</taxon>
        <taxon>Pseudomonadati</taxon>
        <taxon>Pseudomonadota</taxon>
        <taxon>Betaproteobacteria</taxon>
        <taxon>Burkholderiales</taxon>
        <taxon>Alcaligenaceae</taxon>
        <taxon>Parapusillimonas</taxon>
    </lineage>
</organism>
<dbReference type="PANTHER" id="PTHR43531">
    <property type="entry name" value="PROTEIN ICFG"/>
    <property type="match status" value="1"/>
</dbReference>
<dbReference type="InterPro" id="IPR004090">
    <property type="entry name" value="Chemotax_Me-accpt_rcpt"/>
</dbReference>
<reference evidence="6 7" key="1">
    <citation type="submission" date="2020-07" db="EMBL/GenBank/DDBJ databases">
        <title>Taxonomic revisions and descriptions of new bacterial species based on genomic comparisons in the high-G+C-content subgroup of the family Alcaligenaceae.</title>
        <authorList>
            <person name="Szabo A."/>
            <person name="Felfoldi T."/>
        </authorList>
    </citation>
    <scope>NUCLEOTIDE SEQUENCE [LARGE SCALE GENOMIC DNA]</scope>
    <source>
        <strain evidence="6 7">LMG 24012</strain>
    </source>
</reference>
<dbReference type="Pfam" id="PF00015">
    <property type="entry name" value="MCPsignal"/>
    <property type="match status" value="1"/>
</dbReference>
<dbReference type="SUPFAM" id="SSF58104">
    <property type="entry name" value="Methyl-accepting chemotaxis protein (MCP) signaling domain"/>
    <property type="match status" value="1"/>
</dbReference>
<dbReference type="EMBL" id="JACCEM010000003">
    <property type="protein sequence ID" value="NYT48764.1"/>
    <property type="molecule type" value="Genomic_DNA"/>
</dbReference>
<gene>
    <name evidence="6" type="ORF">H0A72_05525</name>
</gene>
<evidence type="ECO:0000256" key="4">
    <source>
        <dbReference type="SAM" id="Phobius"/>
    </source>
</evidence>
<dbReference type="PRINTS" id="PR00260">
    <property type="entry name" value="CHEMTRNSDUCR"/>
</dbReference>
<dbReference type="GO" id="GO:0006935">
    <property type="term" value="P:chemotaxis"/>
    <property type="evidence" value="ECO:0007669"/>
    <property type="project" value="InterPro"/>
</dbReference>
<dbReference type="InterPro" id="IPR004089">
    <property type="entry name" value="MCPsignal_dom"/>
</dbReference>
<feature type="transmembrane region" description="Helical" evidence="4">
    <location>
        <begin position="42"/>
        <end position="61"/>
    </location>
</feature>
<comment type="similarity">
    <text evidence="2">Belongs to the methyl-accepting chemotaxis (MCP) protein family.</text>
</comment>
<feature type="transmembrane region" description="Helical" evidence="4">
    <location>
        <begin position="20"/>
        <end position="36"/>
    </location>
</feature>
<feature type="transmembrane region" description="Helical" evidence="4">
    <location>
        <begin position="73"/>
        <end position="103"/>
    </location>
</feature>
<dbReference type="SMART" id="SM00283">
    <property type="entry name" value="MA"/>
    <property type="match status" value="1"/>
</dbReference>
<feature type="transmembrane region" description="Helical" evidence="4">
    <location>
        <begin position="109"/>
        <end position="126"/>
    </location>
</feature>
<evidence type="ECO:0000259" key="5">
    <source>
        <dbReference type="PROSITE" id="PS50111"/>
    </source>
</evidence>
<dbReference type="AlphaFoldDB" id="A0A853FSA2"/>
<dbReference type="Gene3D" id="1.10.287.950">
    <property type="entry name" value="Methyl-accepting chemotaxis protein"/>
    <property type="match status" value="1"/>
</dbReference>
<keyword evidence="7" id="KW-1185">Reference proteome</keyword>
<dbReference type="PROSITE" id="PS50111">
    <property type="entry name" value="CHEMOTAXIS_TRANSDUC_2"/>
    <property type="match status" value="1"/>
</dbReference>
<protein>
    <submittedName>
        <fullName evidence="6">Chemotaxis protein</fullName>
    </submittedName>
</protein>
<evidence type="ECO:0000256" key="3">
    <source>
        <dbReference type="PROSITE-ProRule" id="PRU00284"/>
    </source>
</evidence>
<evidence type="ECO:0000256" key="2">
    <source>
        <dbReference type="ARBA" id="ARBA00029447"/>
    </source>
</evidence>
<evidence type="ECO:0000313" key="6">
    <source>
        <dbReference type="EMBL" id="NYT48764.1"/>
    </source>
</evidence>
<dbReference type="GO" id="GO:0004888">
    <property type="term" value="F:transmembrane signaling receptor activity"/>
    <property type="evidence" value="ECO:0007669"/>
    <property type="project" value="InterPro"/>
</dbReference>